<dbReference type="PRINTS" id="PR00051">
    <property type="entry name" value="DNAA"/>
</dbReference>
<dbReference type="InterPro" id="IPR013159">
    <property type="entry name" value="DnaA_C"/>
</dbReference>
<evidence type="ECO:0000256" key="1">
    <source>
        <dbReference type="ARBA" id="ARBA00006583"/>
    </source>
</evidence>
<dbReference type="InterPro" id="IPR001957">
    <property type="entry name" value="Chromosome_initiator_DnaA"/>
</dbReference>
<evidence type="ECO:0000256" key="12">
    <source>
        <dbReference type="SAM" id="MobiDB-lite"/>
    </source>
</evidence>
<comment type="caution">
    <text evidence="15">The sequence shown here is derived from an EMBL/GenBank/DDBJ whole genome shotgun (WGS) entry which is preliminary data.</text>
</comment>
<dbReference type="InterPro" id="IPR013317">
    <property type="entry name" value="DnaA_dom"/>
</dbReference>
<dbReference type="InterPro" id="IPR038454">
    <property type="entry name" value="DnaA_N_sf"/>
</dbReference>
<feature type="binding site" evidence="8">
    <location>
        <position position="160"/>
    </location>
    <ligand>
        <name>ATP</name>
        <dbReference type="ChEBI" id="CHEBI:30616"/>
    </ligand>
</feature>
<dbReference type="EMBL" id="WKKI01000055">
    <property type="protein sequence ID" value="MRX74003.1"/>
    <property type="molecule type" value="Genomic_DNA"/>
</dbReference>
<sequence>MENIEELWSKALVEIQKKLSKPSFDTWLKSTKAHSLQGDTLTITAPTDFARDWLETRYLPLIANTIYNLTGEELAIRFIIPQNQDEDDFMPKGPIKQVSKQDEEPADLPQNVLNSKYTFDTFVIGSGNRFAHAASLAVAEAPAKAYNPLFIYGGVGLGKTHLMHAIGHYVIDHNPSAKVVYLSSEKFTNEFINSIRDNKAVDFRNKYRNVDVLLIDDIQFLAGKEQTQEEFFHTFNTLHEESKQIIISSDRPPKEIPTLEDRLRSRFEWGLITDITPPDLETRIAILRKKAKAEGLDIPNEVMLYIANQIDSNIRELEGALIRVVAYSSLINKDINADLAAEALKDIIPSSKPRIIRIQDIQRVVGQQYNVKLEDFKAKKRTKSVAFPRQIAMYLSRELTDSSLPKIGEEFGGRDHTTVIHAHEKISKMLQVDEVLQKQLKDIQETLKSS</sequence>
<comment type="domain">
    <text evidence="8">Domain I is involved in oligomerization and binding regulators, domain II is flexibile and of varying length in different bacteria, domain III forms the AAA+ region, while domain IV binds dsDNA.</text>
</comment>
<dbReference type="Gene3D" id="3.40.50.300">
    <property type="entry name" value="P-loop containing nucleotide triphosphate hydrolases"/>
    <property type="match status" value="1"/>
</dbReference>
<evidence type="ECO:0000256" key="6">
    <source>
        <dbReference type="ARBA" id="ARBA00023121"/>
    </source>
</evidence>
<comment type="subunit">
    <text evidence="8">Oligomerizes as a right-handed, spiral filament on DNA at oriC.</text>
</comment>
<dbReference type="SUPFAM" id="SSF52540">
    <property type="entry name" value="P-loop containing nucleoside triphosphate hydrolases"/>
    <property type="match status" value="1"/>
</dbReference>
<keyword evidence="6 8" id="KW-0446">Lipid-binding</keyword>
<dbReference type="GO" id="GO:0008289">
    <property type="term" value="F:lipid binding"/>
    <property type="evidence" value="ECO:0007669"/>
    <property type="project" value="UniProtKB-KW"/>
</dbReference>
<dbReference type="InterPro" id="IPR003593">
    <property type="entry name" value="AAA+_ATPase"/>
</dbReference>
<dbReference type="PANTHER" id="PTHR30050:SF2">
    <property type="entry name" value="CHROMOSOMAL REPLICATION INITIATOR PROTEIN DNAA"/>
    <property type="match status" value="1"/>
</dbReference>
<dbReference type="InterPro" id="IPR020591">
    <property type="entry name" value="Chromosome_initiator_DnaA-like"/>
</dbReference>
<dbReference type="InterPro" id="IPR024633">
    <property type="entry name" value="DnaA_N_dom"/>
</dbReference>
<feature type="domain" description="Chromosomal replication initiator DnaA C-terminal" evidence="14">
    <location>
        <begin position="357"/>
        <end position="426"/>
    </location>
</feature>
<dbReference type="AlphaFoldDB" id="A0A7X2M0E1"/>
<dbReference type="GO" id="GO:0005886">
    <property type="term" value="C:plasma membrane"/>
    <property type="evidence" value="ECO:0007669"/>
    <property type="project" value="TreeGrafter"/>
</dbReference>
<dbReference type="NCBIfam" id="NF010686">
    <property type="entry name" value="PRK14086.1"/>
    <property type="match status" value="1"/>
</dbReference>
<evidence type="ECO:0000256" key="2">
    <source>
        <dbReference type="ARBA" id="ARBA00022490"/>
    </source>
</evidence>
<keyword evidence="3 8" id="KW-0235">DNA replication</keyword>
<dbReference type="GO" id="GO:0006275">
    <property type="term" value="P:regulation of DNA replication"/>
    <property type="evidence" value="ECO:0007669"/>
    <property type="project" value="UniProtKB-UniRule"/>
</dbReference>
<keyword evidence="4 8" id="KW-0547">Nucleotide-binding</keyword>
<dbReference type="Gene3D" id="3.30.300.180">
    <property type="match status" value="1"/>
</dbReference>
<comment type="caution">
    <text evidence="8">Lacks conserved residue(s) required for the propagation of feature annotation.</text>
</comment>
<evidence type="ECO:0000256" key="5">
    <source>
        <dbReference type="ARBA" id="ARBA00022840"/>
    </source>
</evidence>
<feature type="binding site" evidence="8">
    <location>
        <position position="158"/>
    </location>
    <ligand>
        <name>ATP</name>
        <dbReference type="ChEBI" id="CHEBI:30616"/>
    </ligand>
</feature>
<accession>A0A7X2M0E1</accession>
<evidence type="ECO:0000256" key="11">
    <source>
        <dbReference type="RuleBase" id="RU004227"/>
    </source>
</evidence>
<organism evidence="15 16">
    <name type="scientific">Metabacillus lacus</name>
    <dbReference type="NCBI Taxonomy" id="1983721"/>
    <lineage>
        <taxon>Bacteria</taxon>
        <taxon>Bacillati</taxon>
        <taxon>Bacillota</taxon>
        <taxon>Bacilli</taxon>
        <taxon>Bacillales</taxon>
        <taxon>Bacillaceae</taxon>
        <taxon>Metabacillus</taxon>
    </lineage>
</organism>
<evidence type="ECO:0000259" key="14">
    <source>
        <dbReference type="SMART" id="SM00760"/>
    </source>
</evidence>
<dbReference type="GO" id="GO:0005524">
    <property type="term" value="F:ATP binding"/>
    <property type="evidence" value="ECO:0007669"/>
    <property type="project" value="UniProtKB-UniRule"/>
</dbReference>
<dbReference type="Gene3D" id="1.10.1750.10">
    <property type="match status" value="1"/>
</dbReference>
<keyword evidence="5 8" id="KW-0067">ATP-binding</keyword>
<protein>
    <recommendedName>
        <fullName evidence="8 9">Chromosomal replication initiator protein DnaA</fullName>
    </recommendedName>
</protein>
<dbReference type="SMART" id="SM00382">
    <property type="entry name" value="AAA"/>
    <property type="match status" value="1"/>
</dbReference>
<dbReference type="GO" id="GO:0006270">
    <property type="term" value="P:DNA replication initiation"/>
    <property type="evidence" value="ECO:0007669"/>
    <property type="project" value="UniProtKB-UniRule"/>
</dbReference>
<evidence type="ECO:0000256" key="7">
    <source>
        <dbReference type="ARBA" id="ARBA00023125"/>
    </source>
</evidence>
<dbReference type="Gene3D" id="1.10.8.60">
    <property type="match status" value="1"/>
</dbReference>
<evidence type="ECO:0000256" key="10">
    <source>
        <dbReference type="RuleBase" id="RU000577"/>
    </source>
</evidence>
<name>A0A7X2M0E1_9BACI</name>
<dbReference type="GO" id="GO:0003688">
    <property type="term" value="F:DNA replication origin binding"/>
    <property type="evidence" value="ECO:0007669"/>
    <property type="project" value="UniProtKB-UniRule"/>
</dbReference>
<dbReference type="Proteomes" id="UP000448867">
    <property type="component" value="Unassembled WGS sequence"/>
</dbReference>
<evidence type="ECO:0000256" key="9">
    <source>
        <dbReference type="NCBIfam" id="TIGR00362"/>
    </source>
</evidence>
<dbReference type="GO" id="GO:0005737">
    <property type="term" value="C:cytoplasm"/>
    <property type="evidence" value="ECO:0007669"/>
    <property type="project" value="UniProtKB-SubCell"/>
</dbReference>
<dbReference type="NCBIfam" id="TIGR00362">
    <property type="entry name" value="DnaA"/>
    <property type="match status" value="1"/>
</dbReference>
<dbReference type="RefSeq" id="WP_154309458.1">
    <property type="nucleotide sequence ID" value="NZ_WKKI01000055.1"/>
</dbReference>
<dbReference type="HAMAP" id="MF_00377">
    <property type="entry name" value="DnaA_bact"/>
    <property type="match status" value="1"/>
</dbReference>
<evidence type="ECO:0000256" key="4">
    <source>
        <dbReference type="ARBA" id="ARBA00022741"/>
    </source>
</evidence>
<comment type="subcellular location">
    <subcellularLocation>
        <location evidence="8">Cytoplasm</location>
    </subcellularLocation>
</comment>
<dbReference type="PROSITE" id="PS01008">
    <property type="entry name" value="DNAA"/>
    <property type="match status" value="1"/>
</dbReference>
<evidence type="ECO:0000259" key="13">
    <source>
        <dbReference type="SMART" id="SM00382"/>
    </source>
</evidence>
<keyword evidence="7 8" id="KW-0238">DNA-binding</keyword>
<evidence type="ECO:0000256" key="8">
    <source>
        <dbReference type="HAMAP-Rule" id="MF_00377"/>
    </source>
</evidence>
<dbReference type="SUPFAM" id="SSF48295">
    <property type="entry name" value="TrpR-like"/>
    <property type="match status" value="1"/>
</dbReference>
<dbReference type="CDD" id="cd06571">
    <property type="entry name" value="Bac_DnaA_C"/>
    <property type="match status" value="1"/>
</dbReference>
<feature type="region of interest" description="Disordered" evidence="12">
    <location>
        <begin position="87"/>
        <end position="106"/>
    </location>
</feature>
<dbReference type="FunFam" id="1.10.8.60:FF:000003">
    <property type="entry name" value="Chromosomal replication initiator protein DnaA"/>
    <property type="match status" value="1"/>
</dbReference>
<comment type="function">
    <text evidence="8 10">Plays an essential role in the initiation and regulation of chromosomal replication. ATP-DnaA binds to the origin of replication (oriC) to initiate formation of the DNA replication initiation complex once per cell cycle. Binds the DnaA box (a 9 base pair repeat at the origin) and separates the double-stranded (ds)DNA. Forms a right-handed helical filament on oriC DNA; dsDNA binds to the exterior of the filament while single-stranded (ss)DNA is stabiized in the filament's interior. The ATP-DnaA-oriC complex binds and stabilizes one strand of the AT-rich DNA unwinding element (DUE), permitting loading of DNA polymerase. After initiation quickly degrades to an ADP-DnaA complex that is not apt for DNA replication. Binds acidic phospholipids.</text>
</comment>
<feature type="region of interest" description="Domain IV, binds dsDNA" evidence="8">
    <location>
        <begin position="329"/>
        <end position="450"/>
    </location>
</feature>
<dbReference type="SMART" id="SM00760">
    <property type="entry name" value="Bac_DnaA_C"/>
    <property type="match status" value="1"/>
</dbReference>
<keyword evidence="2 8" id="KW-0963">Cytoplasm</keyword>
<feature type="binding site" evidence="8">
    <location>
        <position position="156"/>
    </location>
    <ligand>
        <name>ATP</name>
        <dbReference type="ChEBI" id="CHEBI:30616"/>
    </ligand>
</feature>
<dbReference type="CDD" id="cd00009">
    <property type="entry name" value="AAA"/>
    <property type="match status" value="1"/>
</dbReference>
<dbReference type="InterPro" id="IPR027417">
    <property type="entry name" value="P-loop_NTPase"/>
</dbReference>
<feature type="region of interest" description="Domain III, AAA+ region" evidence="8">
    <location>
        <begin position="112"/>
        <end position="328"/>
    </location>
</feature>
<dbReference type="InterPro" id="IPR018312">
    <property type="entry name" value="Chromosome_initiator_DnaA_CS"/>
</dbReference>
<dbReference type="Pfam" id="PF08299">
    <property type="entry name" value="Bac_DnaA_C"/>
    <property type="match status" value="1"/>
</dbReference>
<evidence type="ECO:0000313" key="16">
    <source>
        <dbReference type="Proteomes" id="UP000448867"/>
    </source>
</evidence>
<dbReference type="OrthoDB" id="9807019at2"/>
<dbReference type="InterPro" id="IPR010921">
    <property type="entry name" value="Trp_repressor/repl_initiator"/>
</dbReference>
<reference evidence="15 16" key="1">
    <citation type="submission" date="2019-11" db="EMBL/GenBank/DDBJ databases">
        <title>Bacillus lacus genome.</title>
        <authorList>
            <person name="Allen C.J."/>
            <person name="Newman J.D."/>
        </authorList>
    </citation>
    <scope>NUCLEOTIDE SEQUENCE [LARGE SCALE GENOMIC DNA]</scope>
    <source>
        <strain evidence="15 16">KCTC 33946</strain>
    </source>
</reference>
<dbReference type="Pfam" id="PF00308">
    <property type="entry name" value="Bac_DnaA"/>
    <property type="match status" value="1"/>
</dbReference>
<keyword evidence="16" id="KW-1185">Reference proteome</keyword>
<dbReference type="FunFam" id="1.10.1750.10:FF:000003">
    <property type="entry name" value="Chromosomal replication initiator protein DnaA"/>
    <property type="match status" value="1"/>
</dbReference>
<comment type="similarity">
    <text evidence="1 8 11">Belongs to the DnaA family.</text>
</comment>
<gene>
    <name evidence="8 15" type="primary">dnaA</name>
    <name evidence="15" type="ORF">GJU40_17880</name>
</gene>
<dbReference type="FunFam" id="3.40.50.300:FF:000150">
    <property type="entry name" value="Chromosomal replication initiator protein DnaA"/>
    <property type="match status" value="1"/>
</dbReference>
<evidence type="ECO:0000313" key="15">
    <source>
        <dbReference type="EMBL" id="MRX74003.1"/>
    </source>
</evidence>
<feature type="region of interest" description="Domain I, interacts with DnaA modulators" evidence="8">
    <location>
        <begin position="1"/>
        <end position="103"/>
    </location>
</feature>
<dbReference type="PANTHER" id="PTHR30050">
    <property type="entry name" value="CHROMOSOMAL REPLICATION INITIATOR PROTEIN DNAA"/>
    <property type="match status" value="1"/>
</dbReference>
<dbReference type="Pfam" id="PF11638">
    <property type="entry name" value="DnaA_N"/>
    <property type="match status" value="1"/>
</dbReference>
<evidence type="ECO:0000256" key="3">
    <source>
        <dbReference type="ARBA" id="ARBA00022705"/>
    </source>
</evidence>
<proteinExistence type="inferred from homology"/>
<feature type="binding site" evidence="8">
    <location>
        <position position="159"/>
    </location>
    <ligand>
        <name>ATP</name>
        <dbReference type="ChEBI" id="CHEBI:30616"/>
    </ligand>
</feature>
<feature type="domain" description="AAA+ ATPase" evidence="13">
    <location>
        <begin position="145"/>
        <end position="273"/>
    </location>
</feature>